<dbReference type="EMBL" id="GBXM01098677">
    <property type="protein sequence ID" value="JAH09900.1"/>
    <property type="molecule type" value="Transcribed_RNA"/>
</dbReference>
<evidence type="ECO:0000313" key="1">
    <source>
        <dbReference type="EMBL" id="JAH09900.1"/>
    </source>
</evidence>
<reference evidence="1" key="2">
    <citation type="journal article" date="2015" name="Fish Shellfish Immunol.">
        <title>Early steps in the European eel (Anguilla anguilla)-Vibrio vulnificus interaction in the gills: Role of the RtxA13 toxin.</title>
        <authorList>
            <person name="Callol A."/>
            <person name="Pajuelo D."/>
            <person name="Ebbesson L."/>
            <person name="Teles M."/>
            <person name="MacKenzie S."/>
            <person name="Amaro C."/>
        </authorList>
    </citation>
    <scope>NUCLEOTIDE SEQUENCE</scope>
</reference>
<accession>A0A0E9Q0Q6</accession>
<reference evidence="1" key="1">
    <citation type="submission" date="2014-11" db="EMBL/GenBank/DDBJ databases">
        <authorList>
            <person name="Amaro Gonzalez C."/>
        </authorList>
    </citation>
    <scope>NUCLEOTIDE SEQUENCE</scope>
</reference>
<proteinExistence type="predicted"/>
<organism evidence="1">
    <name type="scientific">Anguilla anguilla</name>
    <name type="common">European freshwater eel</name>
    <name type="synonym">Muraena anguilla</name>
    <dbReference type="NCBI Taxonomy" id="7936"/>
    <lineage>
        <taxon>Eukaryota</taxon>
        <taxon>Metazoa</taxon>
        <taxon>Chordata</taxon>
        <taxon>Craniata</taxon>
        <taxon>Vertebrata</taxon>
        <taxon>Euteleostomi</taxon>
        <taxon>Actinopterygii</taxon>
        <taxon>Neopterygii</taxon>
        <taxon>Teleostei</taxon>
        <taxon>Anguilliformes</taxon>
        <taxon>Anguillidae</taxon>
        <taxon>Anguilla</taxon>
    </lineage>
</organism>
<name>A0A0E9Q0Q6_ANGAN</name>
<sequence length="43" mass="4931">MGTPTPPTPGHNFQNCVVGRARLKQFYQLNCRHIFTQLCLQTI</sequence>
<dbReference type="AlphaFoldDB" id="A0A0E9Q0Q6"/>
<protein>
    <submittedName>
        <fullName evidence="1">Uncharacterized protein</fullName>
    </submittedName>
</protein>